<dbReference type="InterPro" id="IPR036366">
    <property type="entry name" value="PGBDSf"/>
</dbReference>
<organism evidence="3">
    <name type="scientific">Streptomyces sp. SID14436</name>
    <dbReference type="NCBI Taxonomy" id="2706070"/>
    <lineage>
        <taxon>Bacteria</taxon>
        <taxon>Bacillati</taxon>
        <taxon>Actinomycetota</taxon>
        <taxon>Actinomycetes</taxon>
        <taxon>Kitasatosporales</taxon>
        <taxon>Streptomycetaceae</taxon>
        <taxon>Streptomyces</taxon>
    </lineage>
</organism>
<dbReference type="AlphaFoldDB" id="A0A6G3QUI4"/>
<evidence type="ECO:0000313" key="3">
    <source>
        <dbReference type="EMBL" id="NEA87159.1"/>
    </source>
</evidence>
<gene>
    <name evidence="3" type="ORF">G3I53_14170</name>
</gene>
<dbReference type="InterPro" id="IPR036365">
    <property type="entry name" value="PGBD-like_sf"/>
</dbReference>
<evidence type="ECO:0000256" key="1">
    <source>
        <dbReference type="SAM" id="SignalP"/>
    </source>
</evidence>
<dbReference type="RefSeq" id="WP_164333665.1">
    <property type="nucleotide sequence ID" value="NZ_JAAGMD010000400.1"/>
</dbReference>
<dbReference type="EMBL" id="JAAGMD010000400">
    <property type="protein sequence ID" value="NEA87159.1"/>
    <property type="molecule type" value="Genomic_DNA"/>
</dbReference>
<comment type="caution">
    <text evidence="3">The sequence shown here is derived from an EMBL/GenBank/DDBJ whole genome shotgun (WGS) entry which is preliminary data.</text>
</comment>
<sequence>MRLRALATAAAVALSAVGFVGATATTASAATTCSGYTDYYDGNFRHYYIPTTSNGSRVRDCVLSQGNQGTGVKWLQHTLNVCYGQGLAADGIFGPATRTAVKNVQAYLKKNRSSLIVVDGVFGPQTSKYMSWGYYTDNGGWMLC</sequence>
<feature type="domain" description="Peptidoglycan binding-like" evidence="2">
    <location>
        <begin position="68"/>
        <end position="128"/>
    </location>
</feature>
<keyword evidence="1" id="KW-0732">Signal</keyword>
<accession>A0A6G3QUI4</accession>
<name>A0A6G3QUI4_9ACTN</name>
<proteinExistence type="predicted"/>
<feature type="chain" id="PRO_5026336665" evidence="1">
    <location>
        <begin position="30"/>
        <end position="144"/>
    </location>
</feature>
<protein>
    <submittedName>
        <fullName evidence="3">Peptidoglycan-binding protein</fullName>
    </submittedName>
</protein>
<dbReference type="Pfam" id="PF01471">
    <property type="entry name" value="PG_binding_1"/>
    <property type="match status" value="1"/>
</dbReference>
<feature type="signal peptide" evidence="1">
    <location>
        <begin position="1"/>
        <end position="29"/>
    </location>
</feature>
<evidence type="ECO:0000259" key="2">
    <source>
        <dbReference type="Pfam" id="PF01471"/>
    </source>
</evidence>
<dbReference type="SUPFAM" id="SSF47090">
    <property type="entry name" value="PGBD-like"/>
    <property type="match status" value="1"/>
</dbReference>
<dbReference type="InterPro" id="IPR002477">
    <property type="entry name" value="Peptidoglycan-bd-like"/>
</dbReference>
<dbReference type="Gene3D" id="1.10.101.10">
    <property type="entry name" value="PGBD-like superfamily/PGBD"/>
    <property type="match status" value="1"/>
</dbReference>
<reference evidence="3" key="1">
    <citation type="submission" date="2020-01" db="EMBL/GenBank/DDBJ databases">
        <title>Insect and environment-associated Actinomycetes.</title>
        <authorList>
            <person name="Currrie C."/>
            <person name="Chevrette M."/>
            <person name="Carlson C."/>
            <person name="Stubbendieck R."/>
            <person name="Wendt-Pienkowski E."/>
        </authorList>
    </citation>
    <scope>NUCLEOTIDE SEQUENCE</scope>
    <source>
        <strain evidence="3">SID14436</strain>
    </source>
</reference>